<sequence length="258" mass="28143">MLDIHPIPAFSDNYIWLLTEGTKNAVVVDPGDADPVLEHLRCTGLRLTAVLITHHHYDHTGGLDELAAAYPELRVYGPRDSRIPGLTDQVGEGDSIQPSGLTTRLDVMEVPGHTSSHIAFVGDGKLFCGDTLFAAGCGRVFDGTFEQLSHSLERIAALPADTLCCCAHEYTLANLGFAKWVEPQSKALTERIDTDTQLRQASKPTVPSSLALELSTNPFLRTQDPGVIAAAENFAGKRLSTPSEVFTALRRWKDEKYD</sequence>
<keyword evidence="5 7" id="KW-0378">Hydrolase</keyword>
<comment type="subunit">
    <text evidence="7">Monomer.</text>
</comment>
<dbReference type="RefSeq" id="WP_164652538.1">
    <property type="nucleotide sequence ID" value="NZ_JAAIJR010000012.1"/>
</dbReference>
<proteinExistence type="inferred from homology"/>
<dbReference type="SMART" id="SM00849">
    <property type="entry name" value="Lactamase_B"/>
    <property type="match status" value="1"/>
</dbReference>
<protein>
    <recommendedName>
        <fullName evidence="7">Hydroxyacylglutathione hydrolase</fullName>
        <ecNumber evidence="7">3.1.2.6</ecNumber>
    </recommendedName>
    <alternativeName>
        <fullName evidence="7">Glyoxalase II</fullName>
        <shortName evidence="7">Glx II</shortName>
    </alternativeName>
</protein>
<feature type="binding site" evidence="7">
    <location>
        <position position="130"/>
    </location>
    <ligand>
        <name>Zn(2+)</name>
        <dbReference type="ChEBI" id="CHEBI:29105"/>
        <label>1</label>
    </ligand>
</feature>
<feature type="binding site" evidence="7">
    <location>
        <position position="59"/>
    </location>
    <ligand>
        <name>Zn(2+)</name>
        <dbReference type="ChEBI" id="CHEBI:29105"/>
        <label>2</label>
    </ligand>
</feature>
<evidence type="ECO:0000313" key="9">
    <source>
        <dbReference type="EMBL" id="NEX19622.1"/>
    </source>
</evidence>
<dbReference type="PANTHER" id="PTHR43705:SF1">
    <property type="entry name" value="HYDROXYACYLGLUTATHIONE HYDROLASE GLOB"/>
    <property type="match status" value="1"/>
</dbReference>
<dbReference type="InterPro" id="IPR032282">
    <property type="entry name" value="HAGH_C"/>
</dbReference>
<dbReference type="Pfam" id="PF00753">
    <property type="entry name" value="Lactamase_B"/>
    <property type="match status" value="1"/>
</dbReference>
<comment type="caution">
    <text evidence="9">The sequence shown here is derived from an EMBL/GenBank/DDBJ whole genome shotgun (WGS) entry which is preliminary data.</text>
</comment>
<accession>A0A6P1DU98</accession>
<feature type="binding site" evidence="7">
    <location>
        <position position="168"/>
    </location>
    <ligand>
        <name>Zn(2+)</name>
        <dbReference type="ChEBI" id="CHEBI:29105"/>
        <label>2</label>
    </ligand>
</feature>
<dbReference type="EMBL" id="JAAIJR010000012">
    <property type="protein sequence ID" value="NEX19622.1"/>
    <property type="molecule type" value="Genomic_DNA"/>
</dbReference>
<comment type="pathway">
    <text evidence="2 7">Secondary metabolite metabolism; methylglyoxal degradation; (R)-lactate from methylglyoxal: step 2/2.</text>
</comment>
<evidence type="ECO:0000256" key="3">
    <source>
        <dbReference type="ARBA" id="ARBA00006759"/>
    </source>
</evidence>
<dbReference type="AlphaFoldDB" id="A0A6P1DU98"/>
<dbReference type="EC" id="3.1.2.6" evidence="7"/>
<dbReference type="SUPFAM" id="SSF56281">
    <property type="entry name" value="Metallo-hydrolase/oxidoreductase"/>
    <property type="match status" value="1"/>
</dbReference>
<feature type="binding site" evidence="7">
    <location>
        <position position="58"/>
    </location>
    <ligand>
        <name>Zn(2+)</name>
        <dbReference type="ChEBI" id="CHEBI:29105"/>
        <label>2</label>
    </ligand>
</feature>
<evidence type="ECO:0000256" key="5">
    <source>
        <dbReference type="ARBA" id="ARBA00022801"/>
    </source>
</evidence>
<dbReference type="InterPro" id="IPR017782">
    <property type="entry name" value="Hydroxyacylglutathione_Hdrlase"/>
</dbReference>
<dbReference type="InterPro" id="IPR050110">
    <property type="entry name" value="Glyoxalase_II_hydrolase"/>
</dbReference>
<comment type="cofactor">
    <cofactor evidence="7">
        <name>Zn(2+)</name>
        <dbReference type="ChEBI" id="CHEBI:29105"/>
    </cofactor>
    <text evidence="7">Binds 2 Zn(2+) ions per subunit.</text>
</comment>
<dbReference type="Pfam" id="PF16123">
    <property type="entry name" value="HAGH_C"/>
    <property type="match status" value="1"/>
</dbReference>
<dbReference type="Gene3D" id="3.60.15.10">
    <property type="entry name" value="Ribonuclease Z/Hydroxyacylglutathione hydrolase-like"/>
    <property type="match status" value="1"/>
</dbReference>
<reference evidence="10" key="1">
    <citation type="journal article" date="2020" name="Microbiol. Resour. Announc.">
        <title>Draft Genome Sequences of Thiorhodococcus mannitoliphagus and Thiorhodococcus minor, Purple Sulfur Photosynthetic Bacteria in the Gammaproteobacterial Family Chromatiaceae.</title>
        <authorList>
            <person name="Aviles F.A."/>
            <person name="Meyer T.E."/>
            <person name="Kyndt J.A."/>
        </authorList>
    </citation>
    <scope>NUCLEOTIDE SEQUENCE [LARGE SCALE GENOMIC DNA]</scope>
    <source>
        <strain evidence="10">DSM 18266</strain>
    </source>
</reference>
<dbReference type="HAMAP" id="MF_01374">
    <property type="entry name" value="Glyoxalase_2"/>
    <property type="match status" value="1"/>
</dbReference>
<evidence type="ECO:0000256" key="4">
    <source>
        <dbReference type="ARBA" id="ARBA00022723"/>
    </source>
</evidence>
<comment type="function">
    <text evidence="7">Thiolesterase that catalyzes the hydrolysis of S-D-lactoyl-glutathione to form glutathione and D-lactic acid.</text>
</comment>
<feature type="binding site" evidence="7">
    <location>
        <position position="54"/>
    </location>
    <ligand>
        <name>Zn(2+)</name>
        <dbReference type="ChEBI" id="CHEBI:29105"/>
        <label>1</label>
    </ligand>
</feature>
<dbReference type="InterPro" id="IPR036866">
    <property type="entry name" value="RibonucZ/Hydroxyglut_hydro"/>
</dbReference>
<comment type="similarity">
    <text evidence="3 7">Belongs to the metallo-beta-lactamase superfamily. Glyoxalase II family.</text>
</comment>
<feature type="binding site" evidence="7">
    <location>
        <position position="56"/>
    </location>
    <ligand>
        <name>Zn(2+)</name>
        <dbReference type="ChEBI" id="CHEBI:29105"/>
        <label>1</label>
    </ligand>
</feature>
<name>A0A6P1DU98_9GAMM</name>
<keyword evidence="4 7" id="KW-0479">Metal-binding</keyword>
<dbReference type="PIRSF" id="PIRSF005457">
    <property type="entry name" value="Glx"/>
    <property type="match status" value="1"/>
</dbReference>
<dbReference type="InterPro" id="IPR035680">
    <property type="entry name" value="Clx_II_MBL"/>
</dbReference>
<dbReference type="GO" id="GO:0046872">
    <property type="term" value="F:metal ion binding"/>
    <property type="evidence" value="ECO:0007669"/>
    <property type="project" value="UniProtKB-KW"/>
</dbReference>
<dbReference type="PANTHER" id="PTHR43705">
    <property type="entry name" value="HYDROXYACYLGLUTATHIONE HYDROLASE"/>
    <property type="match status" value="1"/>
</dbReference>
<dbReference type="Proteomes" id="UP000471640">
    <property type="component" value="Unassembled WGS sequence"/>
</dbReference>
<dbReference type="CDD" id="cd07723">
    <property type="entry name" value="hydroxyacylglutathione_hydrolase_MBL-fold"/>
    <property type="match status" value="1"/>
</dbReference>
<dbReference type="GO" id="GO:0004416">
    <property type="term" value="F:hydroxyacylglutathione hydrolase activity"/>
    <property type="evidence" value="ECO:0007669"/>
    <property type="project" value="UniProtKB-UniRule"/>
</dbReference>
<evidence type="ECO:0000256" key="1">
    <source>
        <dbReference type="ARBA" id="ARBA00001623"/>
    </source>
</evidence>
<dbReference type="UniPathway" id="UPA00619">
    <property type="reaction ID" value="UER00676"/>
</dbReference>
<feature type="binding site" evidence="7">
    <location>
        <position position="113"/>
    </location>
    <ligand>
        <name>Zn(2+)</name>
        <dbReference type="ChEBI" id="CHEBI:29105"/>
        <label>1</label>
    </ligand>
</feature>
<feature type="domain" description="Metallo-beta-lactamase" evidence="8">
    <location>
        <begin position="12"/>
        <end position="168"/>
    </location>
</feature>
<gene>
    <name evidence="7 9" type="primary">gloB</name>
    <name evidence="9" type="ORF">G3480_04725</name>
</gene>
<evidence type="ECO:0000256" key="7">
    <source>
        <dbReference type="HAMAP-Rule" id="MF_01374"/>
    </source>
</evidence>
<dbReference type="GO" id="GO:0019243">
    <property type="term" value="P:methylglyoxal catabolic process to D-lactate via S-lactoyl-glutathione"/>
    <property type="evidence" value="ECO:0007669"/>
    <property type="project" value="UniProtKB-UniRule"/>
</dbReference>
<evidence type="ECO:0000256" key="6">
    <source>
        <dbReference type="ARBA" id="ARBA00022833"/>
    </source>
</evidence>
<keyword evidence="10" id="KW-1185">Reference proteome</keyword>
<evidence type="ECO:0000256" key="2">
    <source>
        <dbReference type="ARBA" id="ARBA00004963"/>
    </source>
</evidence>
<reference evidence="9 10" key="2">
    <citation type="submission" date="2020-02" db="EMBL/GenBank/DDBJ databases">
        <title>Genome sequences of Thiorhodococcus mannitoliphagus and Thiorhodococcus minor, purple sulfur photosynthetic bacteria in the gammaproteobacterial family, Chromatiaceae.</title>
        <authorList>
            <person name="Aviles F.A."/>
            <person name="Meyer T.E."/>
            <person name="Kyndt J.A."/>
        </authorList>
    </citation>
    <scope>NUCLEOTIDE SEQUENCE [LARGE SCALE GENOMIC DNA]</scope>
    <source>
        <strain evidence="9 10">DSM 18266</strain>
    </source>
</reference>
<dbReference type="NCBIfam" id="TIGR03413">
    <property type="entry name" value="GSH_gloB"/>
    <property type="match status" value="1"/>
</dbReference>
<dbReference type="InterPro" id="IPR001279">
    <property type="entry name" value="Metallo-B-lactamas"/>
</dbReference>
<evidence type="ECO:0000313" key="10">
    <source>
        <dbReference type="Proteomes" id="UP000471640"/>
    </source>
</evidence>
<organism evidence="9 10">
    <name type="scientific">Thiorhodococcus mannitoliphagus</name>
    <dbReference type="NCBI Taxonomy" id="329406"/>
    <lineage>
        <taxon>Bacteria</taxon>
        <taxon>Pseudomonadati</taxon>
        <taxon>Pseudomonadota</taxon>
        <taxon>Gammaproteobacteria</taxon>
        <taxon>Chromatiales</taxon>
        <taxon>Chromatiaceae</taxon>
        <taxon>Thiorhodococcus</taxon>
    </lineage>
</organism>
<keyword evidence="6 7" id="KW-0862">Zinc</keyword>
<comment type="catalytic activity">
    <reaction evidence="1 7">
        <text>an S-(2-hydroxyacyl)glutathione + H2O = a 2-hydroxy carboxylate + glutathione + H(+)</text>
        <dbReference type="Rhea" id="RHEA:21864"/>
        <dbReference type="ChEBI" id="CHEBI:15377"/>
        <dbReference type="ChEBI" id="CHEBI:15378"/>
        <dbReference type="ChEBI" id="CHEBI:57925"/>
        <dbReference type="ChEBI" id="CHEBI:58896"/>
        <dbReference type="ChEBI" id="CHEBI:71261"/>
        <dbReference type="EC" id="3.1.2.6"/>
    </reaction>
</comment>
<feature type="binding site" evidence="7">
    <location>
        <position position="130"/>
    </location>
    <ligand>
        <name>Zn(2+)</name>
        <dbReference type="ChEBI" id="CHEBI:29105"/>
        <label>2</label>
    </ligand>
</feature>
<evidence type="ECO:0000259" key="8">
    <source>
        <dbReference type="SMART" id="SM00849"/>
    </source>
</evidence>